<dbReference type="Proteomes" id="UP000641646">
    <property type="component" value="Unassembled WGS sequence"/>
</dbReference>
<dbReference type="AlphaFoldDB" id="A0A926ZED0"/>
<keyword evidence="2" id="KW-1185">Reference proteome</keyword>
<reference evidence="1" key="1">
    <citation type="journal article" date="2015" name="ISME J.">
        <title>Draft Genome Sequence of Streptomyces incarnatus NRRL8089, which Produces the Nucleoside Antibiotic Sinefungin.</title>
        <authorList>
            <person name="Oshima K."/>
            <person name="Hattori M."/>
            <person name="Shimizu H."/>
            <person name="Fukuda K."/>
            <person name="Nemoto M."/>
            <person name="Inagaki K."/>
            <person name="Tamura T."/>
        </authorList>
    </citation>
    <scope>NUCLEOTIDE SEQUENCE</scope>
    <source>
        <strain evidence="1">FACHB-1375</strain>
    </source>
</reference>
<protein>
    <submittedName>
        <fullName evidence="1">Uncharacterized protein</fullName>
    </submittedName>
</protein>
<sequence length="114" mass="13001">MAQLPAETLKTVLSLQQQLLEQIDEARSVEFTLLEQFGETDETIPELEELQSIRERADLYYSRFSVTLRRIYDAQPVASRDMLELLARSINEATSALAATAANVREIKSNWNLL</sequence>
<dbReference type="EMBL" id="JACJPW010000003">
    <property type="protein sequence ID" value="MBD2179933.1"/>
    <property type="molecule type" value="Genomic_DNA"/>
</dbReference>
<gene>
    <name evidence="1" type="ORF">H6G03_02195</name>
</gene>
<proteinExistence type="predicted"/>
<reference evidence="1" key="2">
    <citation type="submission" date="2020-08" db="EMBL/GenBank/DDBJ databases">
        <authorList>
            <person name="Chen M."/>
            <person name="Teng W."/>
            <person name="Zhao L."/>
            <person name="Hu C."/>
            <person name="Zhou Y."/>
            <person name="Han B."/>
            <person name="Song L."/>
            <person name="Shu W."/>
        </authorList>
    </citation>
    <scope>NUCLEOTIDE SEQUENCE</scope>
    <source>
        <strain evidence="1">FACHB-1375</strain>
    </source>
</reference>
<dbReference type="RefSeq" id="WP_190461616.1">
    <property type="nucleotide sequence ID" value="NZ_JACJPW010000003.1"/>
</dbReference>
<organism evidence="1 2">
    <name type="scientific">Aerosakkonema funiforme FACHB-1375</name>
    <dbReference type="NCBI Taxonomy" id="2949571"/>
    <lineage>
        <taxon>Bacteria</taxon>
        <taxon>Bacillati</taxon>
        <taxon>Cyanobacteriota</taxon>
        <taxon>Cyanophyceae</taxon>
        <taxon>Oscillatoriophycideae</taxon>
        <taxon>Aerosakkonematales</taxon>
        <taxon>Aerosakkonemataceae</taxon>
        <taxon>Aerosakkonema</taxon>
    </lineage>
</organism>
<evidence type="ECO:0000313" key="1">
    <source>
        <dbReference type="EMBL" id="MBD2179933.1"/>
    </source>
</evidence>
<evidence type="ECO:0000313" key="2">
    <source>
        <dbReference type="Proteomes" id="UP000641646"/>
    </source>
</evidence>
<accession>A0A926ZED0</accession>
<comment type="caution">
    <text evidence="1">The sequence shown here is derived from an EMBL/GenBank/DDBJ whole genome shotgun (WGS) entry which is preliminary data.</text>
</comment>
<name>A0A926ZED0_9CYAN</name>